<gene>
    <name evidence="2" type="ORF">WP2W18E01_19830</name>
</gene>
<evidence type="ECO:0000313" key="3">
    <source>
        <dbReference type="Proteomes" id="UP000515756"/>
    </source>
</evidence>
<protein>
    <submittedName>
        <fullName evidence="2">Uncharacterized protein</fullName>
    </submittedName>
</protein>
<reference evidence="2 3" key="1">
    <citation type="submission" date="2019-12" db="EMBL/GenBank/DDBJ databases">
        <title>complete genome sequences of Aeromonas caviae str. WP2-W18-ESBL-01 isolated from wastewater treatment plant effluent.</title>
        <authorList>
            <person name="Sekizuka T."/>
            <person name="Itokawa K."/>
            <person name="Yatsu K."/>
            <person name="Inamine Y."/>
            <person name="Kuroda M."/>
        </authorList>
    </citation>
    <scope>NUCLEOTIDE SEQUENCE [LARGE SCALE GENOMIC DNA]</scope>
    <source>
        <strain evidence="2 3">WP2-W18-ESBL-01</strain>
    </source>
</reference>
<feature type="chain" id="PRO_5027981972" evidence="1">
    <location>
        <begin position="26"/>
        <end position="335"/>
    </location>
</feature>
<dbReference type="AlphaFoldDB" id="A0A6S4T792"/>
<keyword evidence="1" id="KW-0732">Signal</keyword>
<proteinExistence type="predicted"/>
<dbReference type="RefSeq" id="WP_182936204.1">
    <property type="nucleotide sequence ID" value="NZ_AP021927.1"/>
</dbReference>
<organism evidence="2 3">
    <name type="scientific">Aeromonas caviae</name>
    <name type="common">Aeromonas punctata</name>
    <dbReference type="NCBI Taxonomy" id="648"/>
    <lineage>
        <taxon>Bacteria</taxon>
        <taxon>Pseudomonadati</taxon>
        <taxon>Pseudomonadota</taxon>
        <taxon>Gammaproteobacteria</taxon>
        <taxon>Aeromonadales</taxon>
        <taxon>Aeromonadaceae</taxon>
        <taxon>Aeromonas</taxon>
    </lineage>
</organism>
<evidence type="ECO:0000313" key="2">
    <source>
        <dbReference type="EMBL" id="BBQ30401.1"/>
    </source>
</evidence>
<name>A0A6S4T792_AERCA</name>
<evidence type="ECO:0000256" key="1">
    <source>
        <dbReference type="SAM" id="SignalP"/>
    </source>
</evidence>
<accession>A0A6S4T792</accession>
<sequence length="335" mass="37529">MGRFSQRWLACSIVGFAIHTPLALAEVSPEAASQDGVQQELSQPAALSKVQGPKHVYAMPETEVIGRAAIHQVEHYVPDEVLLKALLPKSELSEPNMNETGHTLPFYGMRLFNFEGKPETLRSITIHLNGRTVIEKCASYDAGFSSAERSCKELYNGVYADPIKTKAANYLFNKLPYLLTIILVDSNGKKLVDCDARGINCVTGVYKPKITDRNAVITLPFLGKRMFNFGIKPDTEKSVTIYKTGRTVIKTCNPADVMLDEGERSCMVFFDGYFENSIKVNSDYYMFNNRAIHRVDADGNRVKPCTQHGMTCTTDFYTYRKGRNPAKPEKRSIIE</sequence>
<feature type="signal peptide" evidence="1">
    <location>
        <begin position="1"/>
        <end position="25"/>
    </location>
</feature>
<dbReference type="EMBL" id="AP021927">
    <property type="protein sequence ID" value="BBQ30401.1"/>
    <property type="molecule type" value="Genomic_DNA"/>
</dbReference>
<dbReference type="Proteomes" id="UP000515756">
    <property type="component" value="Chromosome"/>
</dbReference>